<dbReference type="OrthoDB" id="10631424at2759"/>
<dbReference type="EMBL" id="CP045898">
    <property type="protein sequence ID" value="QQP40549.1"/>
    <property type="molecule type" value="Genomic_DNA"/>
</dbReference>
<proteinExistence type="predicted"/>
<dbReference type="Gene3D" id="3.40.50.300">
    <property type="entry name" value="P-loop containing nucleotide triphosphate hydrolases"/>
    <property type="match status" value="1"/>
</dbReference>
<organism evidence="2 3">
    <name type="scientific">Caligus rogercresseyi</name>
    <name type="common">Sea louse</name>
    <dbReference type="NCBI Taxonomy" id="217165"/>
    <lineage>
        <taxon>Eukaryota</taxon>
        <taxon>Metazoa</taxon>
        <taxon>Ecdysozoa</taxon>
        <taxon>Arthropoda</taxon>
        <taxon>Crustacea</taxon>
        <taxon>Multicrustacea</taxon>
        <taxon>Hexanauplia</taxon>
        <taxon>Copepoda</taxon>
        <taxon>Siphonostomatoida</taxon>
        <taxon>Caligidae</taxon>
        <taxon>Caligus</taxon>
    </lineage>
</organism>
<reference evidence="3" key="1">
    <citation type="submission" date="2021-01" db="EMBL/GenBank/DDBJ databases">
        <title>Caligus Genome Assembly.</title>
        <authorList>
            <person name="Gallardo-Escarate C."/>
        </authorList>
    </citation>
    <scope>NUCLEOTIDE SEQUENCE [LARGE SCALE GENOMIC DNA]</scope>
</reference>
<feature type="non-terminal residue" evidence="2">
    <location>
        <position position="1"/>
    </location>
</feature>
<dbReference type="SUPFAM" id="SSF52540">
    <property type="entry name" value="P-loop containing nucleoside triphosphate hydrolases"/>
    <property type="match status" value="1"/>
</dbReference>
<name>A0A7T8GZ95_CALRO</name>
<dbReference type="Pfam" id="PF01057">
    <property type="entry name" value="Parvo_NS1"/>
    <property type="match status" value="1"/>
</dbReference>
<evidence type="ECO:0000259" key="1">
    <source>
        <dbReference type="Pfam" id="PF01057"/>
    </source>
</evidence>
<dbReference type="InterPro" id="IPR027417">
    <property type="entry name" value="P-loop_NTPase"/>
</dbReference>
<evidence type="ECO:0000313" key="3">
    <source>
        <dbReference type="Proteomes" id="UP000595437"/>
    </source>
</evidence>
<protein>
    <recommendedName>
        <fullName evidence="1">Parvovirus non-structural protein 1 helicase domain-containing protein</fullName>
    </recommendedName>
</protein>
<accession>A0A7T8GZ95</accession>
<dbReference type="GO" id="GO:0019079">
    <property type="term" value="P:viral genome replication"/>
    <property type="evidence" value="ECO:0007669"/>
    <property type="project" value="InterPro"/>
</dbReference>
<keyword evidence="3" id="KW-1185">Reference proteome</keyword>
<gene>
    <name evidence="2" type="ORF">FKW44_014634</name>
</gene>
<dbReference type="Proteomes" id="UP000595437">
    <property type="component" value="Chromosome 9"/>
</dbReference>
<sequence length="126" mass="14372">EIPKVNAFVLQGPTNCFKSTLFRLLFDGLNFTPMTRTAGNNNFYLQSCLNKDYIIWEEPMVTTTDINEWKLLLEGAPVKASVKSPDSILKRTPFFITTNHSLSKWISADDAAALQERMYVYTLSQK</sequence>
<dbReference type="InterPro" id="IPR001257">
    <property type="entry name" value="Parvovirus_NS1_helicase"/>
</dbReference>
<dbReference type="AlphaFoldDB" id="A0A7T8GZ95"/>
<evidence type="ECO:0000313" key="2">
    <source>
        <dbReference type="EMBL" id="QQP40549.1"/>
    </source>
</evidence>
<feature type="domain" description="Parvovirus non-structural protein 1 helicase" evidence="1">
    <location>
        <begin position="4"/>
        <end position="124"/>
    </location>
</feature>
<feature type="non-terminal residue" evidence="2">
    <location>
        <position position="126"/>
    </location>
</feature>